<keyword evidence="5" id="KW-0009">Actin-binding</keyword>
<dbReference type="Gene3D" id="2.130.10.10">
    <property type="entry name" value="YVTN repeat-like/Quinoprotein amine dehydrogenase"/>
    <property type="match status" value="1"/>
</dbReference>
<name>D1FX75_CHIFL</name>
<keyword evidence="3 7" id="KW-0677">Repeat</keyword>
<dbReference type="InterPro" id="IPR001680">
    <property type="entry name" value="WD40_rpt"/>
</dbReference>
<keyword evidence="4 8" id="KW-0175">Coiled coil</keyword>
<dbReference type="PROSITE" id="PS50294">
    <property type="entry name" value="WD_REPEATS_REGION"/>
    <property type="match status" value="1"/>
</dbReference>
<evidence type="ECO:0000256" key="2">
    <source>
        <dbReference type="ARBA" id="ARBA00022574"/>
    </source>
</evidence>
<dbReference type="SUPFAM" id="SSF50978">
    <property type="entry name" value="WD40 repeat-like"/>
    <property type="match status" value="1"/>
</dbReference>
<evidence type="ECO:0000256" key="8">
    <source>
        <dbReference type="SAM" id="Coils"/>
    </source>
</evidence>
<dbReference type="FunFam" id="2.130.10.10:FF:000502">
    <property type="entry name" value="Coronin"/>
    <property type="match status" value="1"/>
</dbReference>
<dbReference type="InterPro" id="IPR019775">
    <property type="entry name" value="WD40_repeat_CS"/>
</dbReference>
<dbReference type="Pfam" id="PF08953">
    <property type="entry name" value="DUF1899"/>
    <property type="match status" value="1"/>
</dbReference>
<dbReference type="InterPro" id="IPR015505">
    <property type="entry name" value="Coronin"/>
</dbReference>
<protein>
    <recommendedName>
        <fullName evidence="7">Coronin</fullName>
    </recommendedName>
</protein>
<dbReference type="InterPro" id="IPR015048">
    <property type="entry name" value="DUF1899"/>
</dbReference>
<dbReference type="PANTHER" id="PTHR10856">
    <property type="entry name" value="CORONIN"/>
    <property type="match status" value="1"/>
</dbReference>
<dbReference type="PROSITE" id="PS50082">
    <property type="entry name" value="WD_REPEATS_2"/>
    <property type="match status" value="2"/>
</dbReference>
<feature type="repeat" description="WD" evidence="6">
    <location>
        <begin position="77"/>
        <end position="119"/>
    </location>
</feature>
<dbReference type="EMBL" id="FJ460244">
    <property type="protein sequence ID" value="ACS12896.1"/>
    <property type="molecule type" value="mRNA"/>
</dbReference>
<dbReference type="GO" id="GO:0007015">
    <property type="term" value="P:actin filament organization"/>
    <property type="evidence" value="ECO:0007669"/>
    <property type="project" value="TreeGrafter"/>
</dbReference>
<evidence type="ECO:0000256" key="3">
    <source>
        <dbReference type="ARBA" id="ARBA00022737"/>
    </source>
</evidence>
<accession>D1FX75</accession>
<evidence type="ECO:0000256" key="5">
    <source>
        <dbReference type="ARBA" id="ARBA00023203"/>
    </source>
</evidence>
<dbReference type="SMR" id="D1FX75"/>
<feature type="domain" description="DUF1899" evidence="9">
    <location>
        <begin position="4"/>
        <end position="68"/>
    </location>
</feature>
<comment type="similarity">
    <text evidence="1 7">Belongs to the WD repeat coronin family.</text>
</comment>
<dbReference type="InterPro" id="IPR036322">
    <property type="entry name" value="WD40_repeat_dom_sf"/>
</dbReference>
<evidence type="ECO:0000259" key="9">
    <source>
        <dbReference type="SMART" id="SM01166"/>
    </source>
</evidence>
<dbReference type="GO" id="GO:0051015">
    <property type="term" value="F:actin filament binding"/>
    <property type="evidence" value="ECO:0007669"/>
    <property type="project" value="TreeGrafter"/>
</dbReference>
<dbReference type="SMART" id="SM01166">
    <property type="entry name" value="DUF1899"/>
    <property type="match status" value="1"/>
</dbReference>
<evidence type="ECO:0000256" key="6">
    <source>
        <dbReference type="PROSITE-ProRule" id="PRU00221"/>
    </source>
</evidence>
<keyword evidence="2 6" id="KW-0853">WD repeat</keyword>
<proteinExistence type="evidence at transcript level"/>
<dbReference type="PROSITE" id="PS00678">
    <property type="entry name" value="WD_REPEATS_1"/>
    <property type="match status" value="1"/>
</dbReference>
<dbReference type="AlphaFoldDB" id="D1FX75"/>
<evidence type="ECO:0000256" key="7">
    <source>
        <dbReference type="RuleBase" id="RU280818"/>
    </source>
</evidence>
<dbReference type="SMART" id="SM01167">
    <property type="entry name" value="DUF1900"/>
    <property type="match status" value="1"/>
</dbReference>
<dbReference type="Pfam" id="PF00400">
    <property type="entry name" value="WD40"/>
    <property type="match status" value="1"/>
</dbReference>
<feature type="coiled-coil region" evidence="8">
    <location>
        <begin position="443"/>
        <end position="477"/>
    </location>
</feature>
<dbReference type="PANTHER" id="PTHR10856:SF0">
    <property type="entry name" value="CORONIN"/>
    <property type="match status" value="1"/>
</dbReference>
<dbReference type="InterPro" id="IPR015943">
    <property type="entry name" value="WD40/YVTN_repeat-like_dom_sf"/>
</dbReference>
<reference evidence="10" key="1">
    <citation type="submission" date="2008-11" db="EMBL/GenBank/DDBJ databases">
        <title>Preliminary survey of the transcriptome of Chironex fleckeri (box jellyfish).</title>
        <authorList>
            <person name="Brinkman D.L."/>
            <person name="Burnell J.N."/>
        </authorList>
    </citation>
    <scope>NUCLEOTIDE SEQUENCE</scope>
    <source>
        <tissue evidence="10">Tentacle</tissue>
    </source>
</reference>
<dbReference type="SMART" id="SM00320">
    <property type="entry name" value="WD40"/>
    <property type="match status" value="4"/>
</dbReference>
<evidence type="ECO:0000256" key="4">
    <source>
        <dbReference type="ARBA" id="ARBA00023054"/>
    </source>
</evidence>
<sequence length="511" mass="56718">MSGRFVRASKFRHVFGTAARKEQCYENVTITRSSLEGKFCAANSKFVAVCIYAGGGGSFLVIPHDRYGRQDINAPKVAGHSNDVLDLEWNPFNDNMIASSDEDGAIKIWEIPDGGLTTNLNSPLLTVNHQKKVSQLSWHPVAANILLSVSYEPCVAVWNLETGEQVTEIEHPDQVYNAEWNEIGSKIVSACKDKFFRIINPRTGEVIQKFKGHVGGKPQRVIFLTDERLFSTGFTKMSSREYAVWDLKNTSEALFEDQLDSANGTLVPYYDRDTKILYVAGRGDSTIRYYEITDEEPYAHWITNFQSKLPHRGVCMSSKRAVDVNRNEVALFYRLLSDKHMVEPVSFTVPRKGDTFQQDIYPDTPGDEPALTADEWCQGKDAEPKRVSMQDFFMSKDKKKATGLGHKVGSKTGLKPAAVSAAPAASATSASTPAATAADSAEVVHLQSEIKGLKDNEKKLKDEITSLRSEVSELKKLKDEFAAIKGAVKRNAERVDALESMVQEVSDDEAK</sequence>
<dbReference type="Pfam" id="PF16300">
    <property type="entry name" value="WD40_4"/>
    <property type="match status" value="1"/>
</dbReference>
<evidence type="ECO:0000313" key="10">
    <source>
        <dbReference type="EMBL" id="ACS12896.1"/>
    </source>
</evidence>
<organism evidence="10">
    <name type="scientific">Chironex fleckeri</name>
    <name type="common">Australian box jellyfish</name>
    <dbReference type="NCBI Taxonomy" id="45396"/>
    <lineage>
        <taxon>Eukaryota</taxon>
        <taxon>Metazoa</taxon>
        <taxon>Cnidaria</taxon>
        <taxon>Cubozoa</taxon>
        <taxon>Chirodropida</taxon>
        <taxon>Chirodropidae</taxon>
        <taxon>Chironex</taxon>
    </lineage>
</organism>
<evidence type="ECO:0000256" key="1">
    <source>
        <dbReference type="ARBA" id="ARBA00009482"/>
    </source>
</evidence>
<feature type="repeat" description="WD" evidence="6">
    <location>
        <begin position="126"/>
        <end position="168"/>
    </location>
</feature>